<comment type="caution">
    <text evidence="2">The sequence shown here is derived from an EMBL/GenBank/DDBJ whole genome shotgun (WGS) entry which is preliminary data.</text>
</comment>
<proteinExistence type="predicted"/>
<evidence type="ECO:0000313" key="3">
    <source>
        <dbReference type="Proteomes" id="UP000233398"/>
    </source>
</evidence>
<feature type="domain" description="Cupin type-2" evidence="1">
    <location>
        <begin position="45"/>
        <end position="98"/>
    </location>
</feature>
<evidence type="ECO:0000313" key="2">
    <source>
        <dbReference type="EMBL" id="PKD44323.1"/>
    </source>
</evidence>
<protein>
    <submittedName>
        <fullName evidence="2">Cupin</fullName>
    </submittedName>
</protein>
<dbReference type="Proteomes" id="UP000233398">
    <property type="component" value="Unassembled WGS sequence"/>
</dbReference>
<dbReference type="CDD" id="cd02230">
    <property type="entry name" value="cupin_HP0902-like"/>
    <property type="match status" value="1"/>
</dbReference>
<reference evidence="2 3" key="1">
    <citation type="submission" date="2017-11" db="EMBL/GenBank/DDBJ databases">
        <title>Rhodohalobacter 15182 sp. nov., isolated from a salt lake.</title>
        <authorList>
            <person name="Han S."/>
        </authorList>
    </citation>
    <scope>NUCLEOTIDE SEQUENCE [LARGE SCALE GENOMIC DNA]</scope>
    <source>
        <strain evidence="2 3">15182</strain>
    </source>
</reference>
<dbReference type="PANTHER" id="PTHR37694:SF1">
    <property type="entry name" value="SLR8022 PROTEIN"/>
    <property type="match status" value="1"/>
</dbReference>
<accession>A0A2N0VJE9</accession>
<gene>
    <name evidence="2" type="ORF">CWD77_02315</name>
</gene>
<dbReference type="SUPFAM" id="SSF51182">
    <property type="entry name" value="RmlC-like cupins"/>
    <property type="match status" value="1"/>
</dbReference>
<keyword evidence="3" id="KW-1185">Reference proteome</keyword>
<dbReference type="InterPro" id="IPR013096">
    <property type="entry name" value="Cupin_2"/>
</dbReference>
<dbReference type="Gene3D" id="2.60.120.10">
    <property type="entry name" value="Jelly Rolls"/>
    <property type="match status" value="1"/>
</dbReference>
<dbReference type="OrthoDB" id="1121052at2"/>
<evidence type="ECO:0000259" key="1">
    <source>
        <dbReference type="Pfam" id="PF07883"/>
    </source>
</evidence>
<dbReference type="PANTHER" id="PTHR37694">
    <property type="entry name" value="SLR8022 PROTEIN"/>
    <property type="match status" value="1"/>
</dbReference>
<dbReference type="RefSeq" id="WP_101071614.1">
    <property type="nucleotide sequence ID" value="NZ_PISP01000001.1"/>
</dbReference>
<dbReference type="InterPro" id="IPR014710">
    <property type="entry name" value="RmlC-like_jellyroll"/>
</dbReference>
<dbReference type="InterPro" id="IPR011051">
    <property type="entry name" value="RmlC_Cupin_sf"/>
</dbReference>
<dbReference type="Pfam" id="PF07883">
    <property type="entry name" value="Cupin_2"/>
    <property type="match status" value="1"/>
</dbReference>
<dbReference type="AlphaFoldDB" id="A0A2N0VJE9"/>
<organism evidence="2 3">
    <name type="scientific">Rhodohalobacter barkolensis</name>
    <dbReference type="NCBI Taxonomy" id="2053187"/>
    <lineage>
        <taxon>Bacteria</taxon>
        <taxon>Pseudomonadati</taxon>
        <taxon>Balneolota</taxon>
        <taxon>Balneolia</taxon>
        <taxon>Balneolales</taxon>
        <taxon>Balneolaceae</taxon>
        <taxon>Rhodohalobacter</taxon>
    </lineage>
</organism>
<sequence>MKDEVLEFEKSKAHIVVEIIEYVDDSVVIKTIIKKSTGNITAVSIDSGEKLEEKTSPFDTFIQIIDGKAEIIIDGDSKLLETGESIIIPAHSRHSINANNRFKMISTIIKSGYDEVS</sequence>
<dbReference type="EMBL" id="PISP01000001">
    <property type="protein sequence ID" value="PKD44323.1"/>
    <property type="molecule type" value="Genomic_DNA"/>
</dbReference>
<name>A0A2N0VJE9_9BACT</name>